<dbReference type="Proteomes" id="UP000007800">
    <property type="component" value="Unassembled WGS sequence"/>
</dbReference>
<organism evidence="13">
    <name type="scientific">Perkinsus marinus (strain ATCC 50983 / TXsc)</name>
    <dbReference type="NCBI Taxonomy" id="423536"/>
    <lineage>
        <taxon>Eukaryota</taxon>
        <taxon>Sar</taxon>
        <taxon>Alveolata</taxon>
        <taxon>Perkinsozoa</taxon>
        <taxon>Perkinsea</taxon>
        <taxon>Perkinsida</taxon>
        <taxon>Perkinsidae</taxon>
        <taxon>Perkinsus</taxon>
    </lineage>
</organism>
<evidence type="ECO:0000313" key="13">
    <source>
        <dbReference type="Proteomes" id="UP000007800"/>
    </source>
</evidence>
<comment type="similarity">
    <text evidence="3">Belongs to the ATG2 family.</text>
</comment>
<evidence type="ECO:0000256" key="10">
    <source>
        <dbReference type="ARBA" id="ARBA00024479"/>
    </source>
</evidence>
<accession>C5LBG0</accession>
<keyword evidence="13" id="KW-1185">Reference proteome</keyword>
<dbReference type="GO" id="GO:0005789">
    <property type="term" value="C:endoplasmic reticulum membrane"/>
    <property type="evidence" value="ECO:0007669"/>
    <property type="project" value="UniProtKB-SubCell"/>
</dbReference>
<keyword evidence="6" id="KW-0256">Endoplasmic reticulum</keyword>
<evidence type="ECO:0000313" key="12">
    <source>
        <dbReference type="EMBL" id="EER05781.1"/>
    </source>
</evidence>
<dbReference type="InterPro" id="IPR026849">
    <property type="entry name" value="ATG2"/>
</dbReference>
<dbReference type="GO" id="GO:0061723">
    <property type="term" value="P:glycophagy"/>
    <property type="evidence" value="ECO:0007669"/>
    <property type="project" value="TreeGrafter"/>
</dbReference>
<evidence type="ECO:0000256" key="8">
    <source>
        <dbReference type="ARBA" id="ARBA00023055"/>
    </source>
</evidence>
<dbReference type="GO" id="GO:0032266">
    <property type="term" value="F:phosphatidylinositol-3-phosphate binding"/>
    <property type="evidence" value="ECO:0007669"/>
    <property type="project" value="TreeGrafter"/>
</dbReference>
<dbReference type="GO" id="GO:0006869">
    <property type="term" value="P:lipid transport"/>
    <property type="evidence" value="ECO:0007669"/>
    <property type="project" value="UniProtKB-KW"/>
</dbReference>
<dbReference type="RefSeq" id="XP_002773965.1">
    <property type="nucleotide sequence ID" value="XM_002773919.1"/>
</dbReference>
<dbReference type="GO" id="GO:0000045">
    <property type="term" value="P:autophagosome assembly"/>
    <property type="evidence" value="ECO:0007669"/>
    <property type="project" value="TreeGrafter"/>
</dbReference>
<dbReference type="GO" id="GO:0000422">
    <property type="term" value="P:autophagy of mitochondrion"/>
    <property type="evidence" value="ECO:0007669"/>
    <property type="project" value="TreeGrafter"/>
</dbReference>
<proteinExistence type="inferred from homology"/>
<dbReference type="PANTHER" id="PTHR13190:SF1">
    <property type="entry name" value="AUTOPHAGY-RELATED 2, ISOFORM A"/>
    <property type="match status" value="1"/>
</dbReference>
<evidence type="ECO:0000256" key="5">
    <source>
        <dbReference type="ARBA" id="ARBA00022448"/>
    </source>
</evidence>
<dbReference type="OrthoDB" id="449486at2759"/>
<evidence type="ECO:0000256" key="6">
    <source>
        <dbReference type="ARBA" id="ARBA00022824"/>
    </source>
</evidence>
<keyword evidence="8" id="KW-0445">Lipid transport</keyword>
<dbReference type="GeneID" id="9043211"/>
<keyword evidence="9" id="KW-0472">Membrane</keyword>
<comment type="subcellular location">
    <subcellularLocation>
        <location evidence="1">Endoplasmic reticulum membrane</location>
        <topology evidence="1">Peripheral membrane protein</topology>
    </subcellularLocation>
    <subcellularLocation>
        <location evidence="2">Preautophagosomal structure membrane</location>
        <topology evidence="2">Peripheral membrane protein</topology>
    </subcellularLocation>
</comment>
<evidence type="ECO:0000256" key="9">
    <source>
        <dbReference type="ARBA" id="ARBA00023136"/>
    </source>
</evidence>
<evidence type="ECO:0000256" key="7">
    <source>
        <dbReference type="ARBA" id="ARBA00023006"/>
    </source>
</evidence>
<reference evidence="12 13" key="1">
    <citation type="submission" date="2008-07" db="EMBL/GenBank/DDBJ databases">
        <authorList>
            <person name="El-Sayed N."/>
            <person name="Caler E."/>
            <person name="Inman J."/>
            <person name="Amedeo P."/>
            <person name="Hass B."/>
            <person name="Wortman J."/>
        </authorList>
    </citation>
    <scope>NUCLEOTIDE SEQUENCE [LARGE SCALE GENOMIC DNA]</scope>
    <source>
        <strain evidence="13">ATCC 50983 / TXsc</strain>
    </source>
</reference>
<dbReference type="EMBL" id="GG680918">
    <property type="protein sequence ID" value="EER05781.1"/>
    <property type="molecule type" value="Genomic_DNA"/>
</dbReference>
<keyword evidence="7" id="KW-0072">Autophagy</keyword>
<dbReference type="InParanoid" id="C5LBG0"/>
<name>C5LBG0_PERM5</name>
<dbReference type="GO" id="GO:0061709">
    <property type="term" value="P:reticulophagy"/>
    <property type="evidence" value="ECO:0007669"/>
    <property type="project" value="TreeGrafter"/>
</dbReference>
<comment type="catalytic activity">
    <reaction evidence="10">
        <text>a 1,2-diacyl-sn-glycero-3-phospho-L-serine(in) = a 1,2-diacyl-sn-glycero-3-phospho-L-serine(out)</text>
        <dbReference type="Rhea" id="RHEA:38663"/>
        <dbReference type="ChEBI" id="CHEBI:57262"/>
    </reaction>
</comment>
<dbReference type="PANTHER" id="PTHR13190">
    <property type="entry name" value="AUTOPHAGY-RELATED 2, ISOFORM A"/>
    <property type="match status" value="1"/>
</dbReference>
<evidence type="ECO:0000256" key="2">
    <source>
        <dbReference type="ARBA" id="ARBA00004623"/>
    </source>
</evidence>
<comment type="catalytic activity">
    <reaction evidence="11">
        <text>a 1,2-diacyl-sn-glycero-3-phosphoethanolamine(in) = a 1,2-diacyl-sn-glycero-3-phosphoethanolamine(out)</text>
        <dbReference type="Rhea" id="RHEA:38895"/>
        <dbReference type="ChEBI" id="CHEBI:64612"/>
    </reaction>
</comment>
<dbReference type="Pfam" id="PF13329">
    <property type="entry name" value="ATG2_CAD"/>
    <property type="match status" value="1"/>
</dbReference>
<dbReference type="AlphaFoldDB" id="C5LBG0"/>
<evidence type="ECO:0000256" key="4">
    <source>
        <dbReference type="ARBA" id="ARBA00018070"/>
    </source>
</evidence>
<dbReference type="GO" id="GO:0034727">
    <property type="term" value="P:piecemeal microautophagy of the nucleus"/>
    <property type="evidence" value="ECO:0007669"/>
    <property type="project" value="TreeGrafter"/>
</dbReference>
<evidence type="ECO:0000256" key="1">
    <source>
        <dbReference type="ARBA" id="ARBA00004406"/>
    </source>
</evidence>
<sequence length="176" mass="20530">MNYAKSALSYFTLKRCYKYLLKRLFGSFIVHEDINLDQLEVDLYQGQVKLENIHLQTDKINDILSSLELPFTMVKGTIKRIHLSVPWKHVFSQRCKIYFEGVDIHLAVREDATMDRTDLSQSSEMDERRGAVGGLEQYGTRSFMEAVEESHGQSILLEKRSFIANMGKEIWRFPME</sequence>
<dbReference type="GO" id="GO:0034045">
    <property type="term" value="C:phagophore assembly site membrane"/>
    <property type="evidence" value="ECO:0007669"/>
    <property type="project" value="UniProtKB-SubCell"/>
</dbReference>
<protein>
    <recommendedName>
        <fullName evidence="4">Autophagy-related protein 2</fullName>
    </recommendedName>
</protein>
<keyword evidence="5" id="KW-0813">Transport</keyword>
<evidence type="ECO:0000256" key="11">
    <source>
        <dbReference type="ARBA" id="ARBA00024615"/>
    </source>
</evidence>
<evidence type="ECO:0000256" key="3">
    <source>
        <dbReference type="ARBA" id="ARBA00009714"/>
    </source>
</evidence>
<dbReference type="GO" id="GO:0061908">
    <property type="term" value="C:phagophore"/>
    <property type="evidence" value="ECO:0007669"/>
    <property type="project" value="TreeGrafter"/>
</dbReference>
<dbReference type="OMA" id="MRNEVAV"/>
<gene>
    <name evidence="12" type="ORF">Pmar_PMAR011829</name>
</gene>
<dbReference type="GO" id="GO:0043495">
    <property type="term" value="F:protein-membrane adaptor activity"/>
    <property type="evidence" value="ECO:0007669"/>
    <property type="project" value="TreeGrafter"/>
</dbReference>